<dbReference type="SMART" id="SM00066">
    <property type="entry name" value="GAL4"/>
    <property type="match status" value="1"/>
</dbReference>
<accession>A0ABP0BIN2</accession>
<feature type="region of interest" description="Disordered" evidence="4">
    <location>
        <begin position="550"/>
        <end position="599"/>
    </location>
</feature>
<feature type="region of interest" description="Disordered" evidence="4">
    <location>
        <begin position="966"/>
        <end position="1092"/>
    </location>
</feature>
<evidence type="ECO:0000256" key="1">
    <source>
        <dbReference type="ARBA" id="ARBA00022723"/>
    </source>
</evidence>
<feature type="compositionally biased region" description="Basic residues" evidence="4">
    <location>
        <begin position="80"/>
        <end position="89"/>
    </location>
</feature>
<evidence type="ECO:0000313" key="6">
    <source>
        <dbReference type="EMBL" id="CAK7219472.1"/>
    </source>
</evidence>
<feature type="region of interest" description="Disordered" evidence="4">
    <location>
        <begin position="831"/>
        <end position="855"/>
    </location>
</feature>
<feature type="compositionally biased region" description="Basic residues" evidence="4">
    <location>
        <begin position="694"/>
        <end position="706"/>
    </location>
</feature>
<name>A0ABP0BIN2_9PEZI</name>
<keyword evidence="7" id="KW-1185">Reference proteome</keyword>
<dbReference type="CDD" id="cd12148">
    <property type="entry name" value="fungal_TF_MHR"/>
    <property type="match status" value="1"/>
</dbReference>
<feature type="region of interest" description="Disordered" evidence="4">
    <location>
        <begin position="684"/>
        <end position="713"/>
    </location>
</feature>
<dbReference type="InterPro" id="IPR007219">
    <property type="entry name" value="XnlR_reg_dom"/>
</dbReference>
<dbReference type="PANTHER" id="PTHR46910:SF1">
    <property type="entry name" value="MISCELLANEOUS ZN(II)2CYS6 TRANSCRIPTION FACTOR (EUROFUNG)-RELATED"/>
    <property type="match status" value="1"/>
</dbReference>
<dbReference type="InterPro" id="IPR036864">
    <property type="entry name" value="Zn2-C6_fun-type_DNA-bd_sf"/>
</dbReference>
<feature type="compositionally biased region" description="Low complexity" evidence="4">
    <location>
        <begin position="833"/>
        <end position="843"/>
    </location>
</feature>
<dbReference type="PANTHER" id="PTHR46910">
    <property type="entry name" value="TRANSCRIPTION FACTOR PDR1"/>
    <property type="match status" value="1"/>
</dbReference>
<dbReference type="Pfam" id="PF00172">
    <property type="entry name" value="Zn_clus"/>
    <property type="match status" value="1"/>
</dbReference>
<feature type="region of interest" description="Disordered" evidence="4">
    <location>
        <begin position="1"/>
        <end position="99"/>
    </location>
</feature>
<dbReference type="SMART" id="SM00906">
    <property type="entry name" value="Fungal_trans"/>
    <property type="match status" value="1"/>
</dbReference>
<reference evidence="6 7" key="1">
    <citation type="submission" date="2024-01" db="EMBL/GenBank/DDBJ databases">
        <authorList>
            <person name="Allen C."/>
            <person name="Tagirdzhanova G."/>
        </authorList>
    </citation>
    <scope>NUCLEOTIDE SEQUENCE [LARGE SCALE GENOMIC DNA]</scope>
</reference>
<organism evidence="6 7">
    <name type="scientific">Sporothrix bragantina</name>
    <dbReference type="NCBI Taxonomy" id="671064"/>
    <lineage>
        <taxon>Eukaryota</taxon>
        <taxon>Fungi</taxon>
        <taxon>Dikarya</taxon>
        <taxon>Ascomycota</taxon>
        <taxon>Pezizomycotina</taxon>
        <taxon>Sordariomycetes</taxon>
        <taxon>Sordariomycetidae</taxon>
        <taxon>Ophiostomatales</taxon>
        <taxon>Ophiostomataceae</taxon>
        <taxon>Sporothrix</taxon>
    </lineage>
</organism>
<feature type="compositionally biased region" description="Polar residues" evidence="4">
    <location>
        <begin position="49"/>
        <end position="61"/>
    </location>
</feature>
<feature type="compositionally biased region" description="Low complexity" evidence="4">
    <location>
        <begin position="62"/>
        <end position="79"/>
    </location>
</feature>
<dbReference type="Proteomes" id="UP001642406">
    <property type="component" value="Unassembled WGS sequence"/>
</dbReference>
<dbReference type="Pfam" id="PF04082">
    <property type="entry name" value="Fungal_trans"/>
    <property type="match status" value="1"/>
</dbReference>
<dbReference type="SUPFAM" id="SSF57701">
    <property type="entry name" value="Zn2/Cys6 DNA-binding domain"/>
    <property type="match status" value="1"/>
</dbReference>
<evidence type="ECO:0000256" key="2">
    <source>
        <dbReference type="ARBA" id="ARBA00023242"/>
    </source>
</evidence>
<dbReference type="PROSITE" id="PS50048">
    <property type="entry name" value="ZN2_CY6_FUNGAL_2"/>
    <property type="match status" value="1"/>
</dbReference>
<feature type="compositionally biased region" description="Low complexity" evidence="4">
    <location>
        <begin position="984"/>
        <end position="995"/>
    </location>
</feature>
<feature type="coiled-coil region" evidence="3">
    <location>
        <begin position="131"/>
        <end position="158"/>
    </location>
</feature>
<feature type="domain" description="Zn(2)-C6 fungal-type" evidence="5">
    <location>
        <begin position="93"/>
        <end position="124"/>
    </location>
</feature>
<sequence>MASTPGPGYIALPPLHHGGGSGSVSASMSMGGGGVGSQHPLPPPPSGLGNISSVAGVSALNQHQLQHHQQQQQQQQQQHAAKRAYRQRRKDPSCDACRERKVKCDATETTSCSECSNRQVKCQFTKETNRRMSSIKQMQDLERQLDRLRRENGGLRRILQERGFPKKEGDGPARTEADIAMTDVSSNVLDMGADSDMHEDAAHLHHDLLHQPPNQRLPLLPIPDIGSNPRRRYRRTVSMSRQHQPPTWSLPAFASTSSQSQPLYDLGRARANLRIFARGIWTPPAPFERAPPNTFPTTAASQQLAATTALSLPELPPRDVADTLLHAYYASIHAMLPMIHWSAFLQQVNELYQMGSDQERSRSFMALFYSVMAVGGLFCTYFVDLSSTFTAVRLVEAARSLIDPWTMTTSNSSNNDDDVRTLLLLVIFLNECNLKTAALTWLSSAVRLAQSLGLHMEFESRDSSAEMRRRLWWALYITDRSLALDLGNRPALIQDEDCDVALPSDDGEPYSQPQTMSAIIGVVRAYPSLSKLLSAASSFDNAPSGHAPLPLHESSSYLGGGGGGRRPLSSSSLVSTPSPSSSFATPAAMNASSATNPATNAVTTPITGLISNTLVAGTSIPSTHLATFDQHFSSCIRAFPPSCNPANQYLEHQNALPVWQLNSVVYLLHTRLILHRHNLAPYATQPQRSSIHQPHSHHQSQHHQHAHQNQQTRISAVEQCTHTALETATLVRRAGLAGEYIEGDSSNNSMSNDQLANASGATSLLTSHLMRCTLFLLLTGHTDAAALLIRALSAISAVRREVATPCGRFLAFFTSCLAFKRAEYTAYLARATPPQSQQQQQQSAPPPQQLVGPPPQTLYDALIRDEELLVYVSADMQSSLESAWVWDGESISNDRSSSPTFTAPPVPVSSDINSLTRLESRMGLTEEESRDWGGWNRLENRVRSLAALGSGPAGGVSTPATVGTLMPGSVSGGSSGAAQPPPTSYSTTTTGTTSPVAHYTHQPMQSLPPLLPGPTPAQQHLPSLQQQQQQPQSHAYPPYETGYRLGAGNNSTVVMSDASVGPSAAPRRVNSPAVGASSKSKNEERISIANII</sequence>
<feature type="compositionally biased region" description="Basic and acidic residues" evidence="4">
    <location>
        <begin position="90"/>
        <end position="99"/>
    </location>
</feature>
<feature type="compositionally biased region" description="Pro residues" evidence="4">
    <location>
        <begin position="844"/>
        <end position="855"/>
    </location>
</feature>
<keyword evidence="2" id="KW-0539">Nucleus</keyword>
<dbReference type="InterPro" id="IPR001138">
    <property type="entry name" value="Zn2Cys6_DnaBD"/>
</dbReference>
<feature type="compositionally biased region" description="Low complexity" evidence="4">
    <location>
        <begin position="566"/>
        <end position="599"/>
    </location>
</feature>
<protein>
    <recommendedName>
        <fullName evidence="5">Zn(2)-C6 fungal-type domain-containing protein</fullName>
    </recommendedName>
</protein>
<gene>
    <name evidence="6" type="ORF">SBRCBS47491_003855</name>
</gene>
<proteinExistence type="predicted"/>
<dbReference type="InterPro" id="IPR050987">
    <property type="entry name" value="AtrR-like"/>
</dbReference>
<evidence type="ECO:0000256" key="3">
    <source>
        <dbReference type="SAM" id="Coils"/>
    </source>
</evidence>
<dbReference type="PROSITE" id="PS00463">
    <property type="entry name" value="ZN2_CY6_FUNGAL_1"/>
    <property type="match status" value="1"/>
</dbReference>
<feature type="compositionally biased region" description="Low complexity" evidence="4">
    <location>
        <begin position="1016"/>
        <end position="1039"/>
    </location>
</feature>
<keyword evidence="1" id="KW-0479">Metal-binding</keyword>
<keyword evidence="3" id="KW-0175">Coiled coil</keyword>
<comment type="caution">
    <text evidence="6">The sequence shown here is derived from an EMBL/GenBank/DDBJ whole genome shotgun (WGS) entry which is preliminary data.</text>
</comment>
<evidence type="ECO:0000313" key="7">
    <source>
        <dbReference type="Proteomes" id="UP001642406"/>
    </source>
</evidence>
<dbReference type="Gene3D" id="4.10.240.10">
    <property type="entry name" value="Zn(2)-C6 fungal-type DNA-binding domain"/>
    <property type="match status" value="1"/>
</dbReference>
<evidence type="ECO:0000256" key="4">
    <source>
        <dbReference type="SAM" id="MobiDB-lite"/>
    </source>
</evidence>
<evidence type="ECO:0000259" key="5">
    <source>
        <dbReference type="PROSITE" id="PS50048"/>
    </source>
</evidence>
<dbReference type="CDD" id="cd00067">
    <property type="entry name" value="GAL4"/>
    <property type="match status" value="1"/>
</dbReference>
<dbReference type="EMBL" id="CAWUHC010000027">
    <property type="protein sequence ID" value="CAK7219472.1"/>
    <property type="molecule type" value="Genomic_DNA"/>
</dbReference>